<accession>A0A1A8Z5F8</accession>
<evidence type="ECO:0000313" key="2">
    <source>
        <dbReference type="Proteomes" id="UP000078550"/>
    </source>
</evidence>
<evidence type="ECO:0000313" key="1">
    <source>
        <dbReference type="EMBL" id="SBT39085.1"/>
    </source>
</evidence>
<gene>
    <name evidence="1" type="ORF">POVWA2_037030</name>
</gene>
<dbReference type="Proteomes" id="UP000078550">
    <property type="component" value="Unassembled WGS sequence"/>
</dbReference>
<reference evidence="2" key="1">
    <citation type="submission" date="2016-05" db="EMBL/GenBank/DDBJ databases">
        <authorList>
            <person name="Naeem Raeece"/>
        </authorList>
    </citation>
    <scope>NUCLEOTIDE SEQUENCE [LARGE SCALE GENOMIC DNA]</scope>
</reference>
<name>A0A1A8Z5F8_PLAOA</name>
<dbReference type="AlphaFoldDB" id="A0A1A8Z5F8"/>
<proteinExistence type="predicted"/>
<protein>
    <submittedName>
        <fullName evidence="1">Uncharacterized protein</fullName>
    </submittedName>
</protein>
<sequence length="66" mass="7734">MPIPTRLPFSTRHAFCAPTCGGEGAIPYLDTELNLMLEKDSFREYTPFTREHISQKRKNEKKKKFM</sequence>
<dbReference type="EMBL" id="FLRE01000143">
    <property type="protein sequence ID" value="SBT39085.1"/>
    <property type="molecule type" value="Genomic_DNA"/>
</dbReference>
<organism evidence="1 2">
    <name type="scientific">Plasmodium ovale wallikeri</name>
    <dbReference type="NCBI Taxonomy" id="864142"/>
    <lineage>
        <taxon>Eukaryota</taxon>
        <taxon>Sar</taxon>
        <taxon>Alveolata</taxon>
        <taxon>Apicomplexa</taxon>
        <taxon>Aconoidasida</taxon>
        <taxon>Haemosporida</taxon>
        <taxon>Plasmodiidae</taxon>
        <taxon>Plasmodium</taxon>
        <taxon>Plasmodium (Plasmodium)</taxon>
    </lineage>
</organism>